<comment type="caution">
    <text evidence="2">The sequence shown here is derived from an EMBL/GenBank/DDBJ whole genome shotgun (WGS) entry which is preliminary data.</text>
</comment>
<organism evidence="2 3">
    <name type="scientific">Mikania micrantha</name>
    <name type="common">bitter vine</name>
    <dbReference type="NCBI Taxonomy" id="192012"/>
    <lineage>
        <taxon>Eukaryota</taxon>
        <taxon>Viridiplantae</taxon>
        <taxon>Streptophyta</taxon>
        <taxon>Embryophyta</taxon>
        <taxon>Tracheophyta</taxon>
        <taxon>Spermatophyta</taxon>
        <taxon>Magnoliopsida</taxon>
        <taxon>eudicotyledons</taxon>
        <taxon>Gunneridae</taxon>
        <taxon>Pentapetalae</taxon>
        <taxon>asterids</taxon>
        <taxon>campanulids</taxon>
        <taxon>Asterales</taxon>
        <taxon>Asteraceae</taxon>
        <taxon>Asteroideae</taxon>
        <taxon>Heliantheae alliance</taxon>
        <taxon>Eupatorieae</taxon>
        <taxon>Mikania</taxon>
    </lineage>
</organism>
<reference evidence="2 3" key="1">
    <citation type="submission" date="2019-05" db="EMBL/GenBank/DDBJ databases">
        <title>Mikania micrantha, genome provides insights into the molecular mechanism of rapid growth.</title>
        <authorList>
            <person name="Liu B."/>
        </authorList>
    </citation>
    <scope>NUCLEOTIDE SEQUENCE [LARGE SCALE GENOMIC DNA]</scope>
    <source>
        <strain evidence="2">NLD-2019</strain>
        <tissue evidence="2">Leaf</tissue>
    </source>
</reference>
<dbReference type="EMBL" id="SZYD01001730">
    <property type="protein sequence ID" value="KAD0377766.1"/>
    <property type="molecule type" value="Genomic_DNA"/>
</dbReference>
<dbReference type="AlphaFoldDB" id="A0A5N6LC96"/>
<feature type="compositionally biased region" description="Basic and acidic residues" evidence="1">
    <location>
        <begin position="37"/>
        <end position="53"/>
    </location>
</feature>
<gene>
    <name evidence="2" type="ORF">E3N88_44357</name>
</gene>
<dbReference type="Proteomes" id="UP000326396">
    <property type="component" value="Unassembled WGS sequence"/>
</dbReference>
<proteinExistence type="predicted"/>
<evidence type="ECO:0000256" key="1">
    <source>
        <dbReference type="SAM" id="MobiDB-lite"/>
    </source>
</evidence>
<sequence>MRRPRSREEQVPRLGFKRTYAAARIKMCHGRSSQLKHAVDRSQSKEAAAKGETPWRNKSILSLFPKPINGQESCLPHDLNKRRQKMCQMFKQHLAPSVGLWRQIPDAWWGGYPEVKQRMQDCGGNNQRQK</sequence>
<name>A0A5N6LC96_9ASTR</name>
<accession>A0A5N6LC96</accession>
<protein>
    <submittedName>
        <fullName evidence="2">Uncharacterized protein</fullName>
    </submittedName>
</protein>
<keyword evidence="3" id="KW-1185">Reference proteome</keyword>
<evidence type="ECO:0000313" key="2">
    <source>
        <dbReference type="EMBL" id="KAD0377766.1"/>
    </source>
</evidence>
<evidence type="ECO:0000313" key="3">
    <source>
        <dbReference type="Proteomes" id="UP000326396"/>
    </source>
</evidence>
<feature type="region of interest" description="Disordered" evidence="1">
    <location>
        <begin position="32"/>
        <end position="53"/>
    </location>
</feature>